<organism evidence="1">
    <name type="scientific">Oxytricha trifallax</name>
    <dbReference type="NCBI Taxonomy" id="1172189"/>
    <lineage>
        <taxon>Eukaryota</taxon>
        <taxon>Sar</taxon>
        <taxon>Alveolata</taxon>
        <taxon>Ciliophora</taxon>
        <taxon>Intramacronucleata</taxon>
        <taxon>Spirotrichea</taxon>
        <taxon>Stichotrichia</taxon>
        <taxon>Sporadotrichida</taxon>
        <taxon>Oxytrichidae</taxon>
        <taxon>Oxytrichinae</taxon>
        <taxon>Oxytricha</taxon>
    </lineage>
</organism>
<protein>
    <submittedName>
        <fullName evidence="1">Uncharacterized protein</fullName>
    </submittedName>
</protein>
<keyword evidence="1" id="KW-0496">Mitochondrion</keyword>
<reference evidence="1" key="1">
    <citation type="journal article" date="2012" name="Genome Biol. Evol.">
        <title>The Oxytricha trifallax Mitochondrial Genome.</title>
        <authorList>
            <person name="Swart E.C."/>
            <person name="Nowacki M."/>
            <person name="Shum J."/>
            <person name="Stiles H."/>
            <person name="Higgins B.P."/>
            <person name="Doak T.G."/>
            <person name="Schotanus K."/>
            <person name="Magrini V.J."/>
            <person name="Minx P."/>
            <person name="Mardis E.R."/>
            <person name="Landweber L.F."/>
        </authorList>
    </citation>
    <scope>NUCLEOTIDE SEQUENCE</scope>
</reference>
<evidence type="ECO:0000313" key="1">
    <source>
        <dbReference type="EMBL" id="AEV66702.1"/>
    </source>
</evidence>
<gene>
    <name evidence="1" type="primary">orf590</name>
</gene>
<name>G9HRJ1_9SPIT</name>
<sequence length="50" mass="6055">MIQPILIKVPCMSSILILTKNISLQTKFKSFNFMLYFWKRNLKNFFLKIL</sequence>
<dbReference type="EMBL" id="JN383843">
    <property type="protein sequence ID" value="AEV66702.1"/>
    <property type="molecule type" value="Genomic_DNA"/>
</dbReference>
<dbReference type="AlphaFoldDB" id="G9HRJ1"/>
<proteinExistence type="predicted"/>
<accession>G9HRJ1</accession>
<geneLocation type="mitochondrion" evidence="1"/>